<dbReference type="InterPro" id="IPR019185">
    <property type="entry name" value="Integral_membrane_SYS1-rel"/>
</dbReference>
<comment type="subcellular location">
    <subcellularLocation>
        <location evidence="1">Golgi apparatus membrane</location>
        <topology evidence="1">Multi-pass membrane protein</topology>
    </subcellularLocation>
</comment>
<evidence type="ECO:0000256" key="7">
    <source>
        <dbReference type="ARBA" id="ARBA00023034"/>
    </source>
</evidence>
<dbReference type="PANTHER" id="PTHR12952:SF0">
    <property type="entry name" value="PROTEIN SYS1 HOMOLOG"/>
    <property type="match status" value="1"/>
</dbReference>
<sequence length="234" mass="26594">MAGQTQRFLLGWDPVLIISQIVSLQALHYLTLSILVPPLLWFFAEPNALMYEGGPMNVGMVMDWREMAGWPTVHGLQGDDRRGWSVFRGAYSGGQKVGTGTWVDPFKDDNRYYQWDGRTDSRRGWIIAFCWMMAAGADVFFIYHLVRRPRLVLDFTLTLLLIHLVLTTYYSGALPSSPFVWLIMAAGAVVTVVSAEQLCVRREMREGLETVSMPTDVEEIELGTRRPQQGLRMD</sequence>
<keyword evidence="8 9" id="KW-0472">Membrane</keyword>
<comment type="caution">
    <text evidence="10">The sequence shown here is derived from an EMBL/GenBank/DDBJ whole genome shotgun (WGS) entry which is preliminary data.</text>
</comment>
<protein>
    <recommendedName>
        <fullName evidence="12">Integral membrane protein S linking to the trans Golgi network-domain-containing protein</fullName>
    </recommendedName>
</protein>
<keyword evidence="7" id="KW-0333">Golgi apparatus</keyword>
<feature type="transmembrane region" description="Helical" evidence="9">
    <location>
        <begin position="151"/>
        <end position="172"/>
    </location>
</feature>
<evidence type="ECO:0000256" key="9">
    <source>
        <dbReference type="SAM" id="Phobius"/>
    </source>
</evidence>
<name>A0A9Q5N8C5_SANBA</name>
<reference evidence="10" key="1">
    <citation type="submission" date="2016-06" db="EMBL/GenBank/DDBJ databases">
        <title>Draft Genome sequence of the fungus Inonotus baumii.</title>
        <authorList>
            <person name="Zhu H."/>
            <person name="Lin W."/>
        </authorList>
    </citation>
    <scope>NUCLEOTIDE SEQUENCE</scope>
    <source>
        <strain evidence="10">821</strain>
    </source>
</reference>
<evidence type="ECO:0000313" key="10">
    <source>
        <dbReference type="EMBL" id="OCB87676.1"/>
    </source>
</evidence>
<feature type="transmembrane region" description="Helical" evidence="9">
    <location>
        <begin position="26"/>
        <end position="44"/>
    </location>
</feature>
<dbReference type="Proteomes" id="UP000757232">
    <property type="component" value="Unassembled WGS sequence"/>
</dbReference>
<keyword evidence="5" id="KW-0653">Protein transport</keyword>
<accession>A0A9Q5N8C5</accession>
<evidence type="ECO:0000256" key="6">
    <source>
        <dbReference type="ARBA" id="ARBA00022989"/>
    </source>
</evidence>
<gene>
    <name evidence="10" type="ORF">A7U60_g5202</name>
</gene>
<keyword evidence="11" id="KW-1185">Reference proteome</keyword>
<evidence type="ECO:0000256" key="1">
    <source>
        <dbReference type="ARBA" id="ARBA00004653"/>
    </source>
</evidence>
<evidence type="ECO:0000256" key="8">
    <source>
        <dbReference type="ARBA" id="ARBA00023136"/>
    </source>
</evidence>
<evidence type="ECO:0000256" key="5">
    <source>
        <dbReference type="ARBA" id="ARBA00022927"/>
    </source>
</evidence>
<dbReference type="GO" id="GO:0005802">
    <property type="term" value="C:trans-Golgi network"/>
    <property type="evidence" value="ECO:0007669"/>
    <property type="project" value="TreeGrafter"/>
</dbReference>
<feature type="transmembrane region" description="Helical" evidence="9">
    <location>
        <begin position="178"/>
        <end position="195"/>
    </location>
</feature>
<dbReference type="GO" id="GO:0006895">
    <property type="term" value="P:Golgi to endosome transport"/>
    <property type="evidence" value="ECO:0007669"/>
    <property type="project" value="TreeGrafter"/>
</dbReference>
<dbReference type="GO" id="GO:0034067">
    <property type="term" value="P:protein localization to Golgi apparatus"/>
    <property type="evidence" value="ECO:0007669"/>
    <property type="project" value="TreeGrafter"/>
</dbReference>
<evidence type="ECO:0008006" key="12">
    <source>
        <dbReference type="Google" id="ProtNLM"/>
    </source>
</evidence>
<dbReference type="PANTHER" id="PTHR12952">
    <property type="entry name" value="SYS1"/>
    <property type="match status" value="1"/>
</dbReference>
<comment type="similarity">
    <text evidence="2">Belongs to the SYS1 family.</text>
</comment>
<dbReference type="AlphaFoldDB" id="A0A9Q5N8C5"/>
<evidence type="ECO:0000256" key="4">
    <source>
        <dbReference type="ARBA" id="ARBA00022692"/>
    </source>
</evidence>
<evidence type="ECO:0000313" key="11">
    <source>
        <dbReference type="Proteomes" id="UP000757232"/>
    </source>
</evidence>
<evidence type="ECO:0000256" key="2">
    <source>
        <dbReference type="ARBA" id="ARBA00008160"/>
    </source>
</evidence>
<dbReference type="GO" id="GO:0043001">
    <property type="term" value="P:Golgi to plasma membrane protein transport"/>
    <property type="evidence" value="ECO:0007669"/>
    <property type="project" value="TreeGrafter"/>
</dbReference>
<proteinExistence type="inferred from homology"/>
<dbReference type="GO" id="GO:0000139">
    <property type="term" value="C:Golgi membrane"/>
    <property type="evidence" value="ECO:0007669"/>
    <property type="project" value="UniProtKB-SubCell"/>
</dbReference>
<keyword evidence="4 9" id="KW-0812">Transmembrane</keyword>
<dbReference type="GO" id="GO:0005829">
    <property type="term" value="C:cytosol"/>
    <property type="evidence" value="ECO:0007669"/>
    <property type="project" value="GOC"/>
</dbReference>
<feature type="transmembrane region" description="Helical" evidence="9">
    <location>
        <begin position="125"/>
        <end position="146"/>
    </location>
</feature>
<evidence type="ECO:0000256" key="3">
    <source>
        <dbReference type="ARBA" id="ARBA00022448"/>
    </source>
</evidence>
<dbReference type="EMBL" id="LNZH02000189">
    <property type="protein sequence ID" value="OCB87676.1"/>
    <property type="molecule type" value="Genomic_DNA"/>
</dbReference>
<organism evidence="10 11">
    <name type="scientific">Sanghuangporus baumii</name>
    <name type="common">Phellinus baumii</name>
    <dbReference type="NCBI Taxonomy" id="108892"/>
    <lineage>
        <taxon>Eukaryota</taxon>
        <taxon>Fungi</taxon>
        <taxon>Dikarya</taxon>
        <taxon>Basidiomycota</taxon>
        <taxon>Agaricomycotina</taxon>
        <taxon>Agaricomycetes</taxon>
        <taxon>Hymenochaetales</taxon>
        <taxon>Hymenochaetaceae</taxon>
        <taxon>Sanghuangporus</taxon>
    </lineage>
</organism>
<keyword evidence="6 9" id="KW-1133">Transmembrane helix</keyword>
<dbReference type="Pfam" id="PF09801">
    <property type="entry name" value="SYS1"/>
    <property type="match status" value="2"/>
</dbReference>
<dbReference type="OrthoDB" id="542931at2759"/>
<keyword evidence="3" id="KW-0813">Transport</keyword>